<dbReference type="Proteomes" id="UP000437748">
    <property type="component" value="Unassembled WGS sequence"/>
</dbReference>
<keyword evidence="2" id="KW-1185">Reference proteome</keyword>
<gene>
    <name evidence="1" type="ORF">GCL60_03320</name>
</gene>
<evidence type="ECO:0000313" key="1">
    <source>
        <dbReference type="EMBL" id="KAB8040977.1"/>
    </source>
</evidence>
<protein>
    <submittedName>
        <fullName evidence="1">Uncharacterized protein</fullName>
    </submittedName>
</protein>
<reference evidence="1 2" key="1">
    <citation type="submission" date="2019-10" db="EMBL/GenBank/DDBJ databases">
        <title>New species of Slilvanegrellaceae.</title>
        <authorList>
            <person name="Pitt A."/>
            <person name="Hahn M.W."/>
        </authorList>
    </citation>
    <scope>NUCLEOTIDE SEQUENCE [LARGE SCALE GENOMIC DNA]</scope>
    <source>
        <strain evidence="1 2">SP-Ram-0.45-NSY-1</strain>
    </source>
</reference>
<comment type="caution">
    <text evidence="1">The sequence shown here is derived from an EMBL/GenBank/DDBJ whole genome shotgun (WGS) entry which is preliminary data.</text>
</comment>
<proteinExistence type="predicted"/>
<dbReference type="EMBL" id="WFLM01000001">
    <property type="protein sequence ID" value="KAB8040977.1"/>
    <property type="molecule type" value="Genomic_DNA"/>
</dbReference>
<evidence type="ECO:0000313" key="2">
    <source>
        <dbReference type="Proteomes" id="UP000437748"/>
    </source>
</evidence>
<dbReference type="AlphaFoldDB" id="A0A6N6VYR5"/>
<name>A0A6N6VYR5_9BACT</name>
<sequence>MGFRLKVESNILVKSCKNFQIISFDQGKFIDNSTLYDKNKDGICLGLCSLFSIYLLIKEKNYLNSKDYITKFVNNIYKDDFSKLVNKIHKIQTKSIKICDQDIEYYNENKELFQKGALLNSISINSELNNPNIKHNIIHYFRKKLIEGNTLVEEHLKPAKGKWELNKIGMSTETNIIDVINNLSDIIEKKILNSNNNENFTLLILPSHAVCLNYYKSIQTNYYHFIFFDPNFGFYKFESKDQKGIPNSLIAFLSNILCYYCLDEDGYEKKSNLVCFYDFNYVKK</sequence>
<dbReference type="Gene3D" id="3.90.70.20">
    <property type="match status" value="1"/>
</dbReference>
<organism evidence="1 2">
    <name type="scientific">Silvanigrella paludirubra</name>
    <dbReference type="NCBI Taxonomy" id="2499159"/>
    <lineage>
        <taxon>Bacteria</taxon>
        <taxon>Pseudomonadati</taxon>
        <taxon>Bdellovibrionota</taxon>
        <taxon>Oligoflexia</taxon>
        <taxon>Silvanigrellales</taxon>
        <taxon>Silvanigrellaceae</taxon>
        <taxon>Silvanigrella</taxon>
    </lineage>
</organism>
<dbReference type="RefSeq" id="WP_153418500.1">
    <property type="nucleotide sequence ID" value="NZ_WFLM01000001.1"/>
</dbReference>
<accession>A0A6N6VYR5</accession>